<dbReference type="InterPro" id="IPR017585">
    <property type="entry name" value="SAF_FlgA"/>
</dbReference>
<dbReference type="AlphaFoldDB" id="A0AAE3B615"/>
<evidence type="ECO:0000256" key="1">
    <source>
        <dbReference type="ARBA" id="ARBA00004418"/>
    </source>
</evidence>
<dbReference type="NCBIfam" id="TIGR03170">
    <property type="entry name" value="flgA_cterm"/>
    <property type="match status" value="1"/>
</dbReference>
<keyword evidence="7" id="KW-1185">Reference proteome</keyword>
<keyword evidence="6" id="KW-0282">Flagellum</keyword>
<feature type="signal peptide" evidence="4">
    <location>
        <begin position="1"/>
        <end position="23"/>
    </location>
</feature>
<gene>
    <name evidence="6" type="primary">flgA</name>
    <name evidence="6" type="ORF">JQV55_08400</name>
</gene>
<dbReference type="Proteomes" id="UP000732193">
    <property type="component" value="Unassembled WGS sequence"/>
</dbReference>
<keyword evidence="4" id="KW-1005">Bacterial flagellum biogenesis</keyword>
<evidence type="ECO:0000256" key="2">
    <source>
        <dbReference type="ARBA" id="ARBA00022729"/>
    </source>
</evidence>
<reference evidence="6 7" key="1">
    <citation type="submission" date="2021-01" db="EMBL/GenBank/DDBJ databases">
        <title>Diatom-associated Roseobacters Show Island Model of Population Structure.</title>
        <authorList>
            <person name="Qu L."/>
            <person name="Feng X."/>
            <person name="Chen Y."/>
            <person name="Li L."/>
            <person name="Wang X."/>
            <person name="Hu Z."/>
            <person name="Wang H."/>
            <person name="Luo H."/>
        </authorList>
    </citation>
    <scope>NUCLEOTIDE SEQUENCE [LARGE SCALE GENOMIC DNA]</scope>
    <source>
        <strain evidence="6 7">TR60-84</strain>
    </source>
</reference>
<dbReference type="GO" id="GO:0044780">
    <property type="term" value="P:bacterial-type flagellum assembly"/>
    <property type="evidence" value="ECO:0007669"/>
    <property type="project" value="InterPro"/>
</dbReference>
<dbReference type="EMBL" id="JAFBRM010000002">
    <property type="protein sequence ID" value="MBM1713579.1"/>
    <property type="molecule type" value="Genomic_DNA"/>
</dbReference>
<dbReference type="GO" id="GO:0042597">
    <property type="term" value="C:periplasmic space"/>
    <property type="evidence" value="ECO:0007669"/>
    <property type="project" value="UniProtKB-SubCell"/>
</dbReference>
<evidence type="ECO:0000259" key="5">
    <source>
        <dbReference type="SMART" id="SM00858"/>
    </source>
</evidence>
<feature type="domain" description="SAF" evidence="5">
    <location>
        <begin position="99"/>
        <end position="161"/>
    </location>
</feature>
<protein>
    <recommendedName>
        <fullName evidence="4">Flagella basal body P-ring formation protein FlgA</fullName>
    </recommendedName>
</protein>
<keyword evidence="2 4" id="KW-0732">Signal</keyword>
<evidence type="ECO:0000256" key="3">
    <source>
        <dbReference type="ARBA" id="ARBA00022764"/>
    </source>
</evidence>
<evidence type="ECO:0000313" key="7">
    <source>
        <dbReference type="Proteomes" id="UP000732193"/>
    </source>
</evidence>
<keyword evidence="3 4" id="KW-0574">Periplasm</keyword>
<name>A0AAE3B615_9RHOB</name>
<evidence type="ECO:0000313" key="6">
    <source>
        <dbReference type="EMBL" id="MBM1713579.1"/>
    </source>
</evidence>
<keyword evidence="6" id="KW-0969">Cilium</keyword>
<comment type="subcellular location">
    <subcellularLocation>
        <location evidence="1 4">Periplasm</location>
    </subcellularLocation>
</comment>
<dbReference type="CDD" id="cd11614">
    <property type="entry name" value="SAF_CpaB_FlgA_like"/>
    <property type="match status" value="1"/>
</dbReference>
<dbReference type="Gene3D" id="2.30.30.760">
    <property type="match status" value="1"/>
</dbReference>
<feature type="chain" id="PRO_5041777625" description="Flagella basal body P-ring formation protein FlgA" evidence="4">
    <location>
        <begin position="24"/>
        <end position="224"/>
    </location>
</feature>
<evidence type="ECO:0000256" key="4">
    <source>
        <dbReference type="RuleBase" id="RU362063"/>
    </source>
</evidence>
<comment type="caution">
    <text evidence="6">The sequence shown here is derived from an EMBL/GenBank/DDBJ whole genome shotgun (WGS) entry which is preliminary data.</text>
</comment>
<dbReference type="Pfam" id="PF13144">
    <property type="entry name" value="ChapFlgA"/>
    <property type="match status" value="1"/>
</dbReference>
<dbReference type="SMART" id="SM00858">
    <property type="entry name" value="SAF"/>
    <property type="match status" value="1"/>
</dbReference>
<dbReference type="PANTHER" id="PTHR36307">
    <property type="entry name" value="FLAGELLA BASAL BODY P-RING FORMATION PROTEIN FLGA"/>
    <property type="match status" value="1"/>
</dbReference>
<dbReference type="InterPro" id="IPR013974">
    <property type="entry name" value="SAF"/>
</dbReference>
<comment type="function">
    <text evidence="4">Involved in the assembly process of the P-ring formation. It may associate with FlgF on the rod constituting a structure essential for the P-ring assembly or may act as a modulator protein for the P-ring assembly.</text>
</comment>
<proteinExistence type="inferred from homology"/>
<dbReference type="Gene3D" id="3.90.1210.10">
    <property type="entry name" value="Antifreeze-like/N-acetylneuraminic acid synthase C-terminal domain"/>
    <property type="match status" value="1"/>
</dbReference>
<sequence length="224" mass="24033">MMRALSSMMVLASLCLLALPASANTMKVADLIEERALSALEQQIPANGRIDIRMAEGAIHEGEFIKEFWIDPDSGQFIANVVTAYGETHRVWGLAVMTVKVPVPARRIMPEEIVTAADVTLVEMPLQRVGTFAIASAEKLVGQQVRRMLVAGRPVPRQSVIPPVIVSRGEKVKILLSYGGLQLTAAGRAMADAHAGQEIRVVNLSSNKAISAIATTPGTVEVTQ</sequence>
<accession>A0AAE3B615</accession>
<keyword evidence="6" id="KW-0966">Cell projection</keyword>
<organism evidence="6 7">
    <name type="scientific">Sulfitobacter geojensis</name>
    <dbReference type="NCBI Taxonomy" id="1342299"/>
    <lineage>
        <taxon>Bacteria</taxon>
        <taxon>Pseudomonadati</taxon>
        <taxon>Pseudomonadota</taxon>
        <taxon>Alphaproteobacteria</taxon>
        <taxon>Rhodobacterales</taxon>
        <taxon>Roseobacteraceae</taxon>
        <taxon>Sulfitobacter</taxon>
    </lineage>
</organism>
<comment type="similarity">
    <text evidence="4">Belongs to the FlgA family.</text>
</comment>
<dbReference type="PANTHER" id="PTHR36307:SF1">
    <property type="entry name" value="FLAGELLA BASAL BODY P-RING FORMATION PROTEIN FLGA"/>
    <property type="match status" value="1"/>
</dbReference>
<dbReference type="InterPro" id="IPR039246">
    <property type="entry name" value="Flagellar_FlgA"/>
</dbReference>